<dbReference type="EMBL" id="JAECZO010000086">
    <property type="protein sequence ID" value="KAK7196829.1"/>
    <property type="molecule type" value="Genomic_DNA"/>
</dbReference>
<evidence type="ECO:0000313" key="3">
    <source>
        <dbReference type="Proteomes" id="UP001430356"/>
    </source>
</evidence>
<sequence length="635" mass="68799">MNPIADQIVAYRVPEGDARAEEEAEAYGLCLRREGNALRVMLLQREDNREEPLRLVLRKISDEDVVVSSLENRFQSLQSKLSEEHKAGGQSRSCRVQETMLQWAVRRLEGTEEKEWEALSRQRRPSAVTAAVACTVASIAAGGALVSSTWVEAQVLLRSGKDVVQRLRRLGERPMERSLYDSVEETYLSDPPVSYASVSQEPPLLGALHKWITALMDFQRARYMEDEKAELQQQITGCQCSLQSARERRGSLAEQAELINKGNCYSRTQTVRSIPVQQLLYLVTAEKVTTRQYLLKERAPLELLEEALAKSFTSPRSARQGRDDEQAMAAASASTPAGRRSAAETSVVETAQRAAVPRAAPSAEPTRLGAWVNGHYVRRPGLPVACNDGRDCGVGCASAAASPPIGTLPTVATTAPALTSQEKERHPHSNRTLSSGGAVGGVSAAVAVPLAIRRDAGTAPPSSLPWVHAGKQNGAPAQSLAPSVLSSPDDAHHVLADVKNHFTSVQETLLACFAEYEQLEHKYAHTVEQSRQLLQTLEERDGEIARLRADLSRAAAASFLTRHGSASPQTPRRRGGVNGGQNGDLSNGHGRRTESVPCRRASDTAAPVDSLAQRIACLLDDTLDFVRGAAAAPVM</sequence>
<protein>
    <submittedName>
        <fullName evidence="2">Uncharacterized protein</fullName>
    </submittedName>
</protein>
<comment type="caution">
    <text evidence="2">The sequence shown here is derived from an EMBL/GenBank/DDBJ whole genome shotgun (WGS) entry which is preliminary data.</text>
</comment>
<proteinExistence type="predicted"/>
<evidence type="ECO:0000313" key="2">
    <source>
        <dbReference type="EMBL" id="KAK7196829.1"/>
    </source>
</evidence>
<feature type="region of interest" description="Disordered" evidence="1">
    <location>
        <begin position="559"/>
        <end position="604"/>
    </location>
</feature>
<keyword evidence="3" id="KW-1185">Reference proteome</keyword>
<organism evidence="2 3">
    <name type="scientific">Novymonas esmeraldas</name>
    <dbReference type="NCBI Taxonomy" id="1808958"/>
    <lineage>
        <taxon>Eukaryota</taxon>
        <taxon>Discoba</taxon>
        <taxon>Euglenozoa</taxon>
        <taxon>Kinetoplastea</taxon>
        <taxon>Metakinetoplastina</taxon>
        <taxon>Trypanosomatida</taxon>
        <taxon>Trypanosomatidae</taxon>
        <taxon>Novymonas</taxon>
    </lineage>
</organism>
<feature type="region of interest" description="Disordered" evidence="1">
    <location>
        <begin position="312"/>
        <end position="361"/>
    </location>
</feature>
<gene>
    <name evidence="2" type="ORF">NESM_000623800</name>
</gene>
<feature type="region of interest" description="Disordered" evidence="1">
    <location>
        <begin position="418"/>
        <end position="437"/>
    </location>
</feature>
<reference evidence="2 3" key="1">
    <citation type="journal article" date="2021" name="MBio">
        <title>A New Model Trypanosomatid, Novymonas esmeraldas: Genomic Perception of Its 'Candidatus Pandoraea novymonadis' Endosymbiont.</title>
        <authorList>
            <person name="Zakharova A."/>
            <person name="Saura A."/>
            <person name="Butenko A."/>
            <person name="Podesvova L."/>
            <person name="Warmusova S."/>
            <person name="Kostygov A.Y."/>
            <person name="Nenarokova A."/>
            <person name="Lukes J."/>
            <person name="Opperdoes F.R."/>
            <person name="Yurchenko V."/>
        </authorList>
    </citation>
    <scope>NUCLEOTIDE SEQUENCE [LARGE SCALE GENOMIC DNA]</scope>
    <source>
        <strain evidence="2 3">E262AT.01</strain>
    </source>
</reference>
<dbReference type="Proteomes" id="UP001430356">
    <property type="component" value="Unassembled WGS sequence"/>
</dbReference>
<feature type="compositionally biased region" description="Low complexity" evidence="1">
    <location>
        <begin position="327"/>
        <end position="340"/>
    </location>
</feature>
<accession>A0AAW0EV33</accession>
<evidence type="ECO:0000256" key="1">
    <source>
        <dbReference type="SAM" id="MobiDB-lite"/>
    </source>
</evidence>
<name>A0AAW0EV33_9TRYP</name>
<dbReference type="AlphaFoldDB" id="A0AAW0EV33"/>
<dbReference type="Gene3D" id="1.20.920.20">
    <property type="match status" value="1"/>
</dbReference>